<dbReference type="Proteomes" id="UP000681722">
    <property type="component" value="Unassembled WGS sequence"/>
</dbReference>
<organism evidence="1 5">
    <name type="scientific">Didymodactylos carnosus</name>
    <dbReference type="NCBI Taxonomy" id="1234261"/>
    <lineage>
        <taxon>Eukaryota</taxon>
        <taxon>Metazoa</taxon>
        <taxon>Spiralia</taxon>
        <taxon>Gnathifera</taxon>
        <taxon>Rotifera</taxon>
        <taxon>Eurotatoria</taxon>
        <taxon>Bdelloidea</taxon>
        <taxon>Philodinida</taxon>
        <taxon>Philodinidae</taxon>
        <taxon>Didymodactylos</taxon>
    </lineage>
</organism>
<dbReference type="OrthoDB" id="10063119at2759"/>
<dbReference type="EMBL" id="CAJOBA010037654">
    <property type="protein sequence ID" value="CAF4046134.1"/>
    <property type="molecule type" value="Genomic_DNA"/>
</dbReference>
<keyword evidence="5" id="KW-1185">Reference proteome</keyword>
<evidence type="ECO:0000313" key="5">
    <source>
        <dbReference type="Proteomes" id="UP000663829"/>
    </source>
</evidence>
<evidence type="ECO:0000313" key="1">
    <source>
        <dbReference type="EMBL" id="CAF0921907.1"/>
    </source>
</evidence>
<dbReference type="EMBL" id="CAJNOK010016105">
    <property type="protein sequence ID" value="CAF1238571.1"/>
    <property type="molecule type" value="Genomic_DNA"/>
</dbReference>
<evidence type="ECO:0000313" key="4">
    <source>
        <dbReference type="EMBL" id="CAF4046134.1"/>
    </source>
</evidence>
<accession>A0A814B1U4</accession>
<reference evidence="1" key="1">
    <citation type="submission" date="2021-02" db="EMBL/GenBank/DDBJ databases">
        <authorList>
            <person name="Nowell W R."/>
        </authorList>
    </citation>
    <scope>NUCLEOTIDE SEQUENCE</scope>
</reference>
<sequence>MKRLRRQNSLPYGGWSDAQSNPSGAIPGAYYGTGNNPNEGGYSSNDRYQGNINYSPYGSIPNLNSLPYNGNPNQNMQGGQTYYGSNIMFNSHNRPNKYPPGSQGWYATGGHYYNNRNFSFYSTGFFIALFDNHQFSDPYFGWTAERL</sequence>
<comment type="caution">
    <text evidence="1">The sequence shown here is derived from an EMBL/GenBank/DDBJ whole genome shotgun (WGS) entry which is preliminary data.</text>
</comment>
<dbReference type="Proteomes" id="UP000682733">
    <property type="component" value="Unassembled WGS sequence"/>
</dbReference>
<dbReference type="EMBL" id="CAJNOQ010001829">
    <property type="protein sequence ID" value="CAF0921907.1"/>
    <property type="molecule type" value="Genomic_DNA"/>
</dbReference>
<name>A0A814B1U4_9BILA</name>
<protein>
    <submittedName>
        <fullName evidence="1">Uncharacterized protein</fullName>
    </submittedName>
</protein>
<dbReference type="AlphaFoldDB" id="A0A814B1U4"/>
<proteinExistence type="predicted"/>
<dbReference type="EMBL" id="CAJOBC010001829">
    <property type="protein sequence ID" value="CAF3701089.1"/>
    <property type="molecule type" value="Genomic_DNA"/>
</dbReference>
<dbReference type="Proteomes" id="UP000677228">
    <property type="component" value="Unassembled WGS sequence"/>
</dbReference>
<evidence type="ECO:0000313" key="2">
    <source>
        <dbReference type="EMBL" id="CAF1238571.1"/>
    </source>
</evidence>
<dbReference type="Proteomes" id="UP000663829">
    <property type="component" value="Unassembled WGS sequence"/>
</dbReference>
<evidence type="ECO:0000313" key="3">
    <source>
        <dbReference type="EMBL" id="CAF3701089.1"/>
    </source>
</evidence>
<gene>
    <name evidence="1" type="ORF">GPM918_LOCUS9701</name>
    <name evidence="2" type="ORF">OVA965_LOCUS25712</name>
    <name evidence="3" type="ORF">SRO942_LOCUS9702</name>
    <name evidence="4" type="ORF">TMI583_LOCUS26445</name>
</gene>